<sequence>MQGILGILLILQVTEVAPEYIFSIADGRIKISDKERMKITNSTHNYYRAIANTAKRR</sequence>
<accession>A0AAW9HY64</accession>
<gene>
    <name evidence="1" type="ORF">R6G80_03305</name>
</gene>
<reference evidence="1" key="1">
    <citation type="submission" date="2023-10" db="EMBL/GenBank/DDBJ databases">
        <title>Whole Genome based description of the genera Actinobaculum and Actinotignum reveals a complex phylogenetic relationship within the species included in the genus Actinotignum.</title>
        <authorList>
            <person name="Jensen C.S."/>
            <person name="Dargis R."/>
            <person name="Kemp M."/>
            <person name="Christensen J.J."/>
        </authorList>
    </citation>
    <scope>NUCLEOTIDE SEQUENCE</scope>
    <source>
        <strain evidence="1">SLA_B511</strain>
    </source>
</reference>
<evidence type="ECO:0000313" key="2">
    <source>
        <dbReference type="Proteomes" id="UP001281731"/>
    </source>
</evidence>
<organism evidence="1 2">
    <name type="scientific">Actinotignum urinale</name>
    <dbReference type="NCBI Taxonomy" id="190146"/>
    <lineage>
        <taxon>Bacteria</taxon>
        <taxon>Bacillati</taxon>
        <taxon>Actinomycetota</taxon>
        <taxon>Actinomycetes</taxon>
        <taxon>Actinomycetales</taxon>
        <taxon>Actinomycetaceae</taxon>
        <taxon>Actinotignum</taxon>
    </lineage>
</organism>
<dbReference type="RefSeq" id="WP_320756415.1">
    <property type="nucleotide sequence ID" value="NZ_CP171105.1"/>
</dbReference>
<protein>
    <submittedName>
        <fullName evidence="1">Uncharacterized protein</fullName>
    </submittedName>
</protein>
<comment type="caution">
    <text evidence="1">The sequence shown here is derived from an EMBL/GenBank/DDBJ whole genome shotgun (WGS) entry which is preliminary data.</text>
</comment>
<dbReference type="Proteomes" id="UP001281731">
    <property type="component" value="Unassembled WGS sequence"/>
</dbReference>
<dbReference type="AlphaFoldDB" id="A0AAW9HY64"/>
<dbReference type="EMBL" id="JAWNGC010000003">
    <property type="protein sequence ID" value="MDY5154751.1"/>
    <property type="molecule type" value="Genomic_DNA"/>
</dbReference>
<evidence type="ECO:0000313" key="1">
    <source>
        <dbReference type="EMBL" id="MDY5154751.1"/>
    </source>
</evidence>
<name>A0AAW9HY64_9ACTO</name>
<proteinExistence type="predicted"/>